<evidence type="ECO:0000256" key="2">
    <source>
        <dbReference type="ARBA" id="ARBA00022741"/>
    </source>
</evidence>
<evidence type="ECO:0000259" key="8">
    <source>
        <dbReference type="PROSITE" id="PS51194"/>
    </source>
</evidence>
<dbReference type="PANTHER" id="PTHR13710:SF154">
    <property type="entry name" value="RECQ HELICASE, PUTATIVE (AFU_ORTHOLOGUE AFUA_6G14720)-RELATED"/>
    <property type="match status" value="1"/>
</dbReference>
<comment type="similarity">
    <text evidence="1">Belongs to the helicase family. RecQ subfamily.</text>
</comment>
<feature type="compositionally biased region" description="Polar residues" evidence="6">
    <location>
        <begin position="497"/>
        <end position="507"/>
    </location>
</feature>
<feature type="domain" description="Helicase C-terminal" evidence="8">
    <location>
        <begin position="212"/>
        <end position="372"/>
    </location>
</feature>
<dbReference type="SMART" id="SM00490">
    <property type="entry name" value="HELICc"/>
    <property type="match status" value="1"/>
</dbReference>
<keyword evidence="2" id="KW-0547">Nucleotide-binding</keyword>
<dbReference type="PROSITE" id="PS51194">
    <property type="entry name" value="HELICASE_CTER"/>
    <property type="match status" value="1"/>
</dbReference>
<dbReference type="GO" id="GO:0009378">
    <property type="term" value="F:four-way junction helicase activity"/>
    <property type="evidence" value="ECO:0007669"/>
    <property type="project" value="TreeGrafter"/>
</dbReference>
<dbReference type="EMBL" id="KN817541">
    <property type="protein sequence ID" value="KJA23652.1"/>
    <property type="molecule type" value="Genomic_DNA"/>
</dbReference>
<evidence type="ECO:0000313" key="9">
    <source>
        <dbReference type="EMBL" id="KJA23652.1"/>
    </source>
</evidence>
<keyword evidence="3" id="KW-0067">ATP-binding</keyword>
<feature type="compositionally biased region" description="Low complexity" evidence="6">
    <location>
        <begin position="428"/>
        <end position="439"/>
    </location>
</feature>
<reference evidence="10" key="1">
    <citation type="submission" date="2014-04" db="EMBL/GenBank/DDBJ databases">
        <title>Evolutionary Origins and Diversification of the Mycorrhizal Mutualists.</title>
        <authorList>
            <consortium name="DOE Joint Genome Institute"/>
            <consortium name="Mycorrhizal Genomics Consortium"/>
            <person name="Kohler A."/>
            <person name="Kuo A."/>
            <person name="Nagy L.G."/>
            <person name="Floudas D."/>
            <person name="Copeland A."/>
            <person name="Barry K.W."/>
            <person name="Cichocki N."/>
            <person name="Veneault-Fourrey C."/>
            <person name="LaButti K."/>
            <person name="Lindquist E.A."/>
            <person name="Lipzen A."/>
            <person name="Lundell T."/>
            <person name="Morin E."/>
            <person name="Murat C."/>
            <person name="Riley R."/>
            <person name="Ohm R."/>
            <person name="Sun H."/>
            <person name="Tunlid A."/>
            <person name="Henrissat B."/>
            <person name="Grigoriev I.V."/>
            <person name="Hibbett D.S."/>
            <person name="Martin F."/>
        </authorList>
    </citation>
    <scope>NUCLEOTIDE SEQUENCE [LARGE SCALE GENOMIC DNA]</scope>
    <source>
        <strain evidence="10">FD-334 SS-4</strain>
    </source>
</reference>
<comment type="catalytic activity">
    <reaction evidence="4">
        <text>Couples ATP hydrolysis with the unwinding of duplex DNA by translocating in the 3'-5' direction.</text>
        <dbReference type="EC" id="5.6.2.4"/>
    </reaction>
</comment>
<feature type="compositionally biased region" description="Polar residues" evidence="6">
    <location>
        <begin position="446"/>
        <end position="463"/>
    </location>
</feature>
<dbReference type="Proteomes" id="UP000054270">
    <property type="component" value="Unassembled WGS sequence"/>
</dbReference>
<dbReference type="InterPro" id="IPR014001">
    <property type="entry name" value="Helicase_ATP-bd"/>
</dbReference>
<dbReference type="SMART" id="SM00487">
    <property type="entry name" value="DEXDc"/>
    <property type="match status" value="1"/>
</dbReference>
<dbReference type="GO" id="GO:0043138">
    <property type="term" value="F:3'-5' DNA helicase activity"/>
    <property type="evidence" value="ECO:0007669"/>
    <property type="project" value="UniProtKB-EC"/>
</dbReference>
<evidence type="ECO:0000256" key="3">
    <source>
        <dbReference type="ARBA" id="ARBA00022840"/>
    </source>
</evidence>
<organism evidence="9 10">
    <name type="scientific">Hypholoma sublateritium (strain FD-334 SS-4)</name>
    <dbReference type="NCBI Taxonomy" id="945553"/>
    <lineage>
        <taxon>Eukaryota</taxon>
        <taxon>Fungi</taxon>
        <taxon>Dikarya</taxon>
        <taxon>Basidiomycota</taxon>
        <taxon>Agaricomycotina</taxon>
        <taxon>Agaricomycetes</taxon>
        <taxon>Agaricomycetidae</taxon>
        <taxon>Agaricales</taxon>
        <taxon>Agaricineae</taxon>
        <taxon>Strophariaceae</taxon>
        <taxon>Hypholoma</taxon>
    </lineage>
</organism>
<evidence type="ECO:0000256" key="5">
    <source>
        <dbReference type="ARBA" id="ARBA00034808"/>
    </source>
</evidence>
<dbReference type="InterPro" id="IPR011545">
    <property type="entry name" value="DEAD/DEAH_box_helicase_dom"/>
</dbReference>
<dbReference type="GO" id="GO:0005694">
    <property type="term" value="C:chromosome"/>
    <property type="evidence" value="ECO:0007669"/>
    <property type="project" value="TreeGrafter"/>
</dbReference>
<accession>A0A0D2L8Y0</accession>
<dbReference type="InterPro" id="IPR027417">
    <property type="entry name" value="P-loop_NTPase"/>
</dbReference>
<evidence type="ECO:0000256" key="1">
    <source>
        <dbReference type="ARBA" id="ARBA00005446"/>
    </source>
</evidence>
<feature type="domain" description="Helicase ATP-binding" evidence="7">
    <location>
        <begin position="43"/>
        <end position="203"/>
    </location>
</feature>
<dbReference type="Pfam" id="PF00270">
    <property type="entry name" value="DEAD"/>
    <property type="match status" value="1"/>
</dbReference>
<dbReference type="GO" id="GO:0005737">
    <property type="term" value="C:cytoplasm"/>
    <property type="evidence" value="ECO:0007669"/>
    <property type="project" value="TreeGrafter"/>
</dbReference>
<sequence>MDDNTLRAVSDTSPHPSLLQSLRTFLNIPDARFTCPEQAVLLKLMVQGKQSILGILGTGTGKTTIIMLHAKLYGNGRITIVVLPISGLRADLERRARGFYVSISQWLPSSRFNVDANIIYVSIEHLGFEQFSVFIKTLEANGRLHVIVFEEIHKILTDRRYRQAFENFHVLNKVKTIIVGLTGSLPPQALDSFIAFTKTTWRVIRTSSVHSELRQEIRRVQEKDMEATVAKDALKHVESYSIKERLIIFCRTYAVSLRISSLLKLTPYSAQSPETNDTVMKDWLDGKNKIMVCTSVLGCGLDYSRVRDVIHVDVAYTMIDQYQQESRGGRDGAKCTVTTYIDVLQKRILPPPADSNESIGRAKVYQWTLAKEQCLRIIPSLYLDGVSLRGSPPMNPFRIPIKPLPTVSVPVDMPAVNMQPDPTPPLSSPAAVRLTSSSSSKRKSTNQPAITRPTKISRNNTEKSLFGQAQKLSPAGGGHNLHSTSSKAGPSRKRGATTFSSSQASTHTAHDTSLSELPLLIPISPSPFAPRNMAGLLARVDHITPILDSDRYQREVVTPFLAHLAKLSTRCVVCAVLGRQEWQQHGHDGCPHRKAVHGLGLWGTFVLFGQGWE</sequence>
<gene>
    <name evidence="9" type="ORF">HYPSUDRAFT_201098</name>
</gene>
<dbReference type="GO" id="GO:0003676">
    <property type="term" value="F:nucleic acid binding"/>
    <property type="evidence" value="ECO:0007669"/>
    <property type="project" value="InterPro"/>
</dbReference>
<keyword evidence="10" id="KW-1185">Reference proteome</keyword>
<dbReference type="InterPro" id="IPR001650">
    <property type="entry name" value="Helicase_C-like"/>
</dbReference>
<dbReference type="Pfam" id="PF00271">
    <property type="entry name" value="Helicase_C"/>
    <property type="match status" value="1"/>
</dbReference>
<protein>
    <recommendedName>
        <fullName evidence="5">DNA 3'-5' helicase</fullName>
        <ecNumber evidence="5">5.6.2.4</ecNumber>
    </recommendedName>
</protein>
<dbReference type="GO" id="GO:0000724">
    <property type="term" value="P:double-strand break repair via homologous recombination"/>
    <property type="evidence" value="ECO:0007669"/>
    <property type="project" value="TreeGrafter"/>
</dbReference>
<dbReference type="SUPFAM" id="SSF52540">
    <property type="entry name" value="P-loop containing nucleoside triphosphate hydrolases"/>
    <property type="match status" value="1"/>
</dbReference>
<dbReference type="PANTHER" id="PTHR13710">
    <property type="entry name" value="DNA HELICASE RECQ FAMILY MEMBER"/>
    <property type="match status" value="1"/>
</dbReference>
<dbReference type="OrthoDB" id="2507344at2759"/>
<dbReference type="EC" id="5.6.2.4" evidence="5"/>
<evidence type="ECO:0000259" key="7">
    <source>
        <dbReference type="PROSITE" id="PS51192"/>
    </source>
</evidence>
<evidence type="ECO:0000256" key="6">
    <source>
        <dbReference type="SAM" id="MobiDB-lite"/>
    </source>
</evidence>
<feature type="region of interest" description="Disordered" evidence="6">
    <location>
        <begin position="415"/>
        <end position="511"/>
    </location>
</feature>
<dbReference type="AlphaFoldDB" id="A0A0D2L8Y0"/>
<dbReference type="Gene3D" id="3.40.50.300">
    <property type="entry name" value="P-loop containing nucleotide triphosphate hydrolases"/>
    <property type="match status" value="2"/>
</dbReference>
<evidence type="ECO:0000313" key="10">
    <source>
        <dbReference type="Proteomes" id="UP000054270"/>
    </source>
</evidence>
<dbReference type="PROSITE" id="PS51192">
    <property type="entry name" value="HELICASE_ATP_BIND_1"/>
    <property type="match status" value="1"/>
</dbReference>
<dbReference type="GO" id="GO:0005524">
    <property type="term" value="F:ATP binding"/>
    <property type="evidence" value="ECO:0007669"/>
    <property type="project" value="UniProtKB-KW"/>
</dbReference>
<proteinExistence type="inferred from homology"/>
<name>A0A0D2L8Y0_HYPSF</name>
<evidence type="ECO:0000256" key="4">
    <source>
        <dbReference type="ARBA" id="ARBA00034617"/>
    </source>
</evidence>